<keyword evidence="1" id="KW-0678">Repressor</keyword>
<dbReference type="SUPFAM" id="SSF48498">
    <property type="entry name" value="Tetracyclin repressor-like, C-terminal domain"/>
    <property type="match status" value="1"/>
</dbReference>
<evidence type="ECO:0000256" key="1">
    <source>
        <dbReference type="ARBA" id="ARBA00022491"/>
    </source>
</evidence>
<dbReference type="Gene3D" id="1.10.357.10">
    <property type="entry name" value="Tetracycline Repressor, domain 2"/>
    <property type="match status" value="1"/>
</dbReference>
<organism evidence="7 8">
    <name type="scientific">Catellatospora bangladeshensis</name>
    <dbReference type="NCBI Taxonomy" id="310355"/>
    <lineage>
        <taxon>Bacteria</taxon>
        <taxon>Bacillati</taxon>
        <taxon>Actinomycetota</taxon>
        <taxon>Actinomycetes</taxon>
        <taxon>Micromonosporales</taxon>
        <taxon>Micromonosporaceae</taxon>
        <taxon>Catellatospora</taxon>
    </lineage>
</organism>
<dbReference type="PANTHER" id="PTHR30055:SF231">
    <property type="entry name" value="TRANSCRIPTIONAL REGULATORY PROTEIN (PROBABLY DEOR-FAMILY)-RELATED"/>
    <property type="match status" value="1"/>
</dbReference>
<keyword evidence="3 5" id="KW-0238">DNA-binding</keyword>
<accession>A0A8J3NKU7</accession>
<keyword evidence="2" id="KW-0805">Transcription regulation</keyword>
<dbReference type="InterPro" id="IPR001647">
    <property type="entry name" value="HTH_TetR"/>
</dbReference>
<dbReference type="Pfam" id="PF00440">
    <property type="entry name" value="TetR_N"/>
    <property type="match status" value="1"/>
</dbReference>
<evidence type="ECO:0000256" key="5">
    <source>
        <dbReference type="PROSITE-ProRule" id="PRU00335"/>
    </source>
</evidence>
<dbReference type="InterPro" id="IPR050109">
    <property type="entry name" value="HTH-type_TetR-like_transc_reg"/>
</dbReference>
<dbReference type="Pfam" id="PF13977">
    <property type="entry name" value="TetR_C_6"/>
    <property type="match status" value="1"/>
</dbReference>
<evidence type="ECO:0000256" key="2">
    <source>
        <dbReference type="ARBA" id="ARBA00023015"/>
    </source>
</evidence>
<dbReference type="SUPFAM" id="SSF46689">
    <property type="entry name" value="Homeodomain-like"/>
    <property type="match status" value="1"/>
</dbReference>
<dbReference type="PRINTS" id="PR00455">
    <property type="entry name" value="HTHTETR"/>
</dbReference>
<name>A0A8J3NKU7_9ACTN</name>
<dbReference type="RefSeq" id="WP_203750090.1">
    <property type="nucleotide sequence ID" value="NZ_BONF01000028.1"/>
</dbReference>
<dbReference type="EMBL" id="BONF01000028">
    <property type="protein sequence ID" value="GIF83383.1"/>
    <property type="molecule type" value="Genomic_DNA"/>
</dbReference>
<dbReference type="InterPro" id="IPR039538">
    <property type="entry name" value="BetI_C"/>
</dbReference>
<dbReference type="AlphaFoldDB" id="A0A8J3NKU7"/>
<proteinExistence type="predicted"/>
<evidence type="ECO:0000256" key="4">
    <source>
        <dbReference type="ARBA" id="ARBA00023163"/>
    </source>
</evidence>
<comment type="caution">
    <text evidence="7">The sequence shown here is derived from an EMBL/GenBank/DDBJ whole genome shotgun (WGS) entry which is preliminary data.</text>
</comment>
<dbReference type="Proteomes" id="UP000601223">
    <property type="component" value="Unassembled WGS sequence"/>
</dbReference>
<keyword evidence="8" id="KW-1185">Reference proteome</keyword>
<dbReference type="PROSITE" id="PS50977">
    <property type="entry name" value="HTH_TETR_2"/>
    <property type="match status" value="1"/>
</dbReference>
<dbReference type="GO" id="GO:0003700">
    <property type="term" value="F:DNA-binding transcription factor activity"/>
    <property type="evidence" value="ECO:0007669"/>
    <property type="project" value="TreeGrafter"/>
</dbReference>
<reference evidence="7 8" key="1">
    <citation type="submission" date="2021-01" db="EMBL/GenBank/DDBJ databases">
        <title>Whole genome shotgun sequence of Catellatospora bangladeshensis NBRC 107357.</title>
        <authorList>
            <person name="Komaki H."/>
            <person name="Tamura T."/>
        </authorList>
    </citation>
    <scope>NUCLEOTIDE SEQUENCE [LARGE SCALE GENOMIC DNA]</scope>
    <source>
        <strain evidence="7 8">NBRC 107357</strain>
    </source>
</reference>
<protein>
    <submittedName>
        <fullName evidence="7">HTH-type transcriptional regulator PksA</fullName>
    </submittedName>
</protein>
<feature type="DNA-binding region" description="H-T-H motif" evidence="5">
    <location>
        <begin position="31"/>
        <end position="50"/>
    </location>
</feature>
<evidence type="ECO:0000313" key="7">
    <source>
        <dbReference type="EMBL" id="GIF83383.1"/>
    </source>
</evidence>
<gene>
    <name evidence="7" type="primary">pksA</name>
    <name evidence="7" type="ORF">Cba03nite_47320</name>
</gene>
<dbReference type="PANTHER" id="PTHR30055">
    <property type="entry name" value="HTH-TYPE TRANSCRIPTIONAL REGULATOR RUTR"/>
    <property type="match status" value="1"/>
</dbReference>
<feature type="domain" description="HTH tetR-type" evidence="6">
    <location>
        <begin position="8"/>
        <end position="68"/>
    </location>
</feature>
<evidence type="ECO:0000259" key="6">
    <source>
        <dbReference type="PROSITE" id="PS50977"/>
    </source>
</evidence>
<dbReference type="GO" id="GO:0000976">
    <property type="term" value="F:transcription cis-regulatory region binding"/>
    <property type="evidence" value="ECO:0007669"/>
    <property type="project" value="TreeGrafter"/>
</dbReference>
<dbReference type="InterPro" id="IPR009057">
    <property type="entry name" value="Homeodomain-like_sf"/>
</dbReference>
<evidence type="ECO:0000313" key="8">
    <source>
        <dbReference type="Proteomes" id="UP000601223"/>
    </source>
</evidence>
<keyword evidence="4" id="KW-0804">Transcription</keyword>
<sequence length="201" mass="21743">MPRRVDHDERRRHIVGALLRIAGTQGLDAVSMREVAQEAGVSLGAVQHYFASKDAMLLHALEQWLNLDVHRSFAERIRARVAREPAATPLATLRAVAAEYLPHDDATSLEARVGLSFQSRAAVTPALAAALVPAYTGFVDTLRGILRHSGRPLDADTAARELAALLDGLRHPVLIGALPYADALGIVDGHLARLLAHERRA</sequence>
<dbReference type="InterPro" id="IPR036271">
    <property type="entry name" value="Tet_transcr_reg_TetR-rel_C_sf"/>
</dbReference>
<evidence type="ECO:0000256" key="3">
    <source>
        <dbReference type="ARBA" id="ARBA00023125"/>
    </source>
</evidence>